<feature type="compositionally biased region" description="Pro residues" evidence="1">
    <location>
        <begin position="59"/>
        <end position="96"/>
    </location>
</feature>
<keyword evidence="3" id="KW-1185">Reference proteome</keyword>
<protein>
    <submittedName>
        <fullName evidence="2">Uncharacterized protein</fullName>
    </submittedName>
</protein>
<dbReference type="RefSeq" id="WP_171092057.1">
    <property type="nucleotide sequence ID" value="NZ_CP053069.1"/>
</dbReference>
<sequence>MSRTPEPQEPFPPEKKPPLWPGEPSPEKTGERPVQPDMPENDPGRSGIPPTRSAVGAPEPVPPLPPGEDPAPAPQPTVPPDPLHPPGAPVIEPPGPKPRRLGERVMPTDELDFFLSRDAISTLRSSHRRWARMLRSH</sequence>
<evidence type="ECO:0000313" key="3">
    <source>
        <dbReference type="Proteomes" id="UP000501534"/>
    </source>
</evidence>
<evidence type="ECO:0000313" key="2">
    <source>
        <dbReference type="EMBL" id="QJR11051.1"/>
    </source>
</evidence>
<dbReference type="Proteomes" id="UP000501534">
    <property type="component" value="Chromosome"/>
</dbReference>
<proteinExistence type="predicted"/>
<dbReference type="KEGG" id="uru:DSM104443_02122"/>
<evidence type="ECO:0000256" key="1">
    <source>
        <dbReference type="SAM" id="MobiDB-lite"/>
    </source>
</evidence>
<organism evidence="2 3">
    <name type="scientific">Usitatibacter rugosus</name>
    <dbReference type="NCBI Taxonomy" id="2732067"/>
    <lineage>
        <taxon>Bacteria</taxon>
        <taxon>Pseudomonadati</taxon>
        <taxon>Pseudomonadota</taxon>
        <taxon>Betaproteobacteria</taxon>
        <taxon>Nitrosomonadales</taxon>
        <taxon>Usitatibacteraceae</taxon>
        <taxon>Usitatibacter</taxon>
    </lineage>
</organism>
<name>A0A6M4GUP7_9PROT</name>
<dbReference type="AlphaFoldDB" id="A0A6M4GUP7"/>
<reference evidence="2 3" key="1">
    <citation type="submission" date="2020-04" db="EMBL/GenBank/DDBJ databases">
        <title>Usitatibacter rugosus gen. nov., sp. nov. and Usitatibacter palustris sp. nov., novel members of Usitatibacteraceae fam. nov. within the order Nitrosomonadales isolated from soil.</title>
        <authorList>
            <person name="Huber K.J."/>
            <person name="Neumann-Schaal M."/>
            <person name="Geppert A."/>
            <person name="Luckner M."/>
            <person name="Wanner G."/>
            <person name="Overmann J."/>
        </authorList>
    </citation>
    <scope>NUCLEOTIDE SEQUENCE [LARGE SCALE GENOMIC DNA]</scope>
    <source>
        <strain evidence="2 3">0125_3</strain>
    </source>
</reference>
<feature type="region of interest" description="Disordered" evidence="1">
    <location>
        <begin position="1"/>
        <end position="104"/>
    </location>
</feature>
<dbReference type="EMBL" id="CP053069">
    <property type="protein sequence ID" value="QJR11051.1"/>
    <property type="molecule type" value="Genomic_DNA"/>
</dbReference>
<gene>
    <name evidence="2" type="ORF">DSM104443_02122</name>
</gene>
<accession>A0A6M4GUP7</accession>